<dbReference type="Pfam" id="PF00027">
    <property type="entry name" value="cNMP_binding"/>
    <property type="match status" value="1"/>
</dbReference>
<dbReference type="InterPro" id="IPR000595">
    <property type="entry name" value="cNMP-bd_dom"/>
</dbReference>
<name>A0A6F8VHG4_9PROT</name>
<dbReference type="AlphaFoldDB" id="A0A6F8VHG4"/>
<evidence type="ECO:0000313" key="3">
    <source>
        <dbReference type="Proteomes" id="UP000502260"/>
    </source>
</evidence>
<keyword evidence="3" id="KW-1185">Reference proteome</keyword>
<dbReference type="CDD" id="cd00038">
    <property type="entry name" value="CAP_ED"/>
    <property type="match status" value="1"/>
</dbReference>
<sequence>MMSAAKKKPKTIKQVKSGTKGKKQGLDLAQFMGHQYLCRSLKVSEINTLLKYLTLRQFNEGDILADIGEVGDALYLVVQGEIALVVDDQKKQCEIVRERSGEMLGIMSFFDRKPRSVRLVAKAPDTQVLRLSRAMYKRMKVEHPFIAINLVEHALINLDCLFRKVSKDFAQFAHHLYGGNGT</sequence>
<dbReference type="Gene3D" id="2.60.120.10">
    <property type="entry name" value="Jelly Rolls"/>
    <property type="match status" value="1"/>
</dbReference>
<protein>
    <recommendedName>
        <fullName evidence="1">Cyclic nucleotide-binding domain-containing protein</fullName>
    </recommendedName>
</protein>
<feature type="domain" description="Cyclic nucleotide-binding" evidence="1">
    <location>
        <begin position="37"/>
        <end position="139"/>
    </location>
</feature>
<dbReference type="Proteomes" id="UP000502260">
    <property type="component" value="Chromosome"/>
</dbReference>
<proteinExistence type="predicted"/>
<evidence type="ECO:0000259" key="1">
    <source>
        <dbReference type="PROSITE" id="PS50042"/>
    </source>
</evidence>
<dbReference type="InterPro" id="IPR018490">
    <property type="entry name" value="cNMP-bd_dom_sf"/>
</dbReference>
<gene>
    <name evidence="2" type="ORF">SKTS_33520</name>
</gene>
<dbReference type="InterPro" id="IPR014710">
    <property type="entry name" value="RmlC-like_jellyroll"/>
</dbReference>
<organism evidence="2 3">
    <name type="scientific">Sulfurimicrobium lacus</name>
    <dbReference type="NCBI Taxonomy" id="2715678"/>
    <lineage>
        <taxon>Bacteria</taxon>
        <taxon>Pseudomonadati</taxon>
        <taxon>Pseudomonadota</taxon>
        <taxon>Betaproteobacteria</taxon>
        <taxon>Nitrosomonadales</taxon>
        <taxon>Sulfuricellaceae</taxon>
        <taxon>Sulfurimicrobium</taxon>
    </lineage>
</organism>
<dbReference type="SMART" id="SM00100">
    <property type="entry name" value="cNMP"/>
    <property type="match status" value="1"/>
</dbReference>
<dbReference type="KEGG" id="slac:SKTS_33520"/>
<dbReference type="EMBL" id="AP022853">
    <property type="protein sequence ID" value="BCB28466.1"/>
    <property type="molecule type" value="Genomic_DNA"/>
</dbReference>
<dbReference type="SUPFAM" id="SSF51206">
    <property type="entry name" value="cAMP-binding domain-like"/>
    <property type="match status" value="1"/>
</dbReference>
<accession>A0A6F8VHG4</accession>
<evidence type="ECO:0000313" key="2">
    <source>
        <dbReference type="EMBL" id="BCB28466.1"/>
    </source>
</evidence>
<dbReference type="PROSITE" id="PS50042">
    <property type="entry name" value="CNMP_BINDING_3"/>
    <property type="match status" value="1"/>
</dbReference>
<reference evidence="3" key="1">
    <citation type="submission" date="2020-03" db="EMBL/GenBank/DDBJ databases">
        <title>Complete genome sequence of sulfur-oxidizing bacterium skT11.</title>
        <authorList>
            <person name="Kanda M."/>
            <person name="Kojima H."/>
            <person name="Fukui M."/>
        </authorList>
    </citation>
    <scope>NUCLEOTIDE SEQUENCE [LARGE SCALE GENOMIC DNA]</scope>
    <source>
        <strain evidence="3">skT11</strain>
    </source>
</reference>